<accession>A0ABS2NZY7</accession>
<dbReference type="SUPFAM" id="SSF53756">
    <property type="entry name" value="UDP-Glycosyltransferase/glycogen phosphorylase"/>
    <property type="match status" value="1"/>
</dbReference>
<dbReference type="PANTHER" id="PTHR45947">
    <property type="entry name" value="SULFOQUINOVOSYL TRANSFERASE SQD2"/>
    <property type="match status" value="1"/>
</dbReference>
<dbReference type="InterPro" id="IPR001296">
    <property type="entry name" value="Glyco_trans_1"/>
</dbReference>
<dbReference type="Pfam" id="PF13439">
    <property type="entry name" value="Glyco_transf_4"/>
    <property type="match status" value="1"/>
</dbReference>
<evidence type="ECO:0000259" key="2">
    <source>
        <dbReference type="Pfam" id="PF13439"/>
    </source>
</evidence>
<evidence type="ECO:0000313" key="4">
    <source>
        <dbReference type="Proteomes" id="UP000737402"/>
    </source>
</evidence>
<keyword evidence="4" id="KW-1185">Reference proteome</keyword>
<dbReference type="Gene3D" id="3.40.50.2000">
    <property type="entry name" value="Glycogen Phosphorylase B"/>
    <property type="match status" value="2"/>
</dbReference>
<sequence>MKKTYFSIVIHSDFPVVEPFDYQAEADFFERLTLLYIPLFYQCKNDHYPFPLAMAFSPSLIENLSNEPLMERYASYLLKRDAFLDREVSLSTHMKEKAVYSRYKEQSGKFIQLLREYEGNILDLLSDLMGSGKMIAVSQEFHKGTELHDHLIGEEGFAKDSNYLDPKSDVAYEKNWNELKDYSLWPDFRGALGIKLFKREKKHLKEKKWYESEEAHKTIETHAAMLVDLLQEETRNSAISSQVNLLMTDIGSEWVEFPLFLKELMRKIETCSMLEWFTHSPIATFPQVDRKDLFYSANSSHNHLVREEKKAGKQRILMLSWEFPPSVVGGLGKHVWELANALTSLGHDVSLLTPSFVGAPDYEKINGIHVHRIKEIHQTFDDFHLYVARFNMNMVEKAVELNVQSDFTVIHAHDWMVGLAARSIKNILSIPLVTTIHASETGRLNGNPPTPLQEMTLRQEEGLISDSDKVIVCSDYMEKELQREFAFRKEKLSVIPNGVRIFGGSEESDNINGLLERYPHKHLVLALGRMVPEKGFDIFIEAAAVILKEYPDCLFVAGGKGPLLDAYRKRVSQLGLGKSIIFVGFLYEREKAAMLSRCDLMVVPSLYEPFGIVALEGKVAGKPVIASRTGGLANILEDHSTGLYFEPGNVGQLVDMIVEVFEDPALGKGLGEKAREIALKEYDWEDVSRKTEYIYESTITTSSVQ</sequence>
<evidence type="ECO:0000313" key="3">
    <source>
        <dbReference type="EMBL" id="MBM7620235.1"/>
    </source>
</evidence>
<dbReference type="InterPro" id="IPR027291">
    <property type="entry name" value="Glyco_hydro_38_N_sf"/>
</dbReference>
<comment type="caution">
    <text evidence="3">The sequence shown here is derived from an EMBL/GenBank/DDBJ whole genome shotgun (WGS) entry which is preliminary data.</text>
</comment>
<dbReference type="PANTHER" id="PTHR45947:SF3">
    <property type="entry name" value="SULFOQUINOVOSYL TRANSFERASE SQD2"/>
    <property type="match status" value="1"/>
</dbReference>
<dbReference type="InterPro" id="IPR028098">
    <property type="entry name" value="Glyco_trans_4-like_N"/>
</dbReference>
<dbReference type="InterPro" id="IPR011330">
    <property type="entry name" value="Glyco_hydro/deAcase_b/a-brl"/>
</dbReference>
<feature type="domain" description="Glycosyl transferase family 1" evidence="1">
    <location>
        <begin position="519"/>
        <end position="676"/>
    </location>
</feature>
<organism evidence="3 4">
    <name type="scientific">Sutcliffiella tianshenii</name>
    <dbReference type="NCBI Taxonomy" id="1463404"/>
    <lineage>
        <taxon>Bacteria</taxon>
        <taxon>Bacillati</taxon>
        <taxon>Bacillota</taxon>
        <taxon>Bacilli</taxon>
        <taxon>Bacillales</taxon>
        <taxon>Bacillaceae</taxon>
        <taxon>Sutcliffiella</taxon>
    </lineage>
</organism>
<dbReference type="Gene3D" id="3.20.110.10">
    <property type="entry name" value="Glycoside hydrolase 38, N terminal domain"/>
    <property type="match status" value="2"/>
</dbReference>
<dbReference type="EMBL" id="JAFBED010000004">
    <property type="protein sequence ID" value="MBM7620235.1"/>
    <property type="molecule type" value="Genomic_DNA"/>
</dbReference>
<name>A0ABS2NZY7_9BACI</name>
<dbReference type="CDD" id="cd03801">
    <property type="entry name" value="GT4_PimA-like"/>
    <property type="match status" value="1"/>
</dbReference>
<feature type="domain" description="Glycosyltransferase subfamily 4-like N-terminal" evidence="2">
    <location>
        <begin position="328"/>
        <end position="499"/>
    </location>
</feature>
<evidence type="ECO:0000259" key="1">
    <source>
        <dbReference type="Pfam" id="PF00534"/>
    </source>
</evidence>
<dbReference type="Pfam" id="PF00534">
    <property type="entry name" value="Glycos_transf_1"/>
    <property type="match status" value="1"/>
</dbReference>
<dbReference type="InterPro" id="IPR050194">
    <property type="entry name" value="Glycosyltransferase_grp1"/>
</dbReference>
<protein>
    <submittedName>
        <fullName evidence="3">Glycosyltransferase involved in cell wall biosynthesis</fullName>
    </submittedName>
</protein>
<gene>
    <name evidence="3" type="ORF">JOC95_002088</name>
</gene>
<dbReference type="Proteomes" id="UP000737402">
    <property type="component" value="Unassembled WGS sequence"/>
</dbReference>
<dbReference type="RefSeq" id="WP_204415786.1">
    <property type="nucleotide sequence ID" value="NZ_JAFBED010000004.1"/>
</dbReference>
<dbReference type="SUPFAM" id="SSF88713">
    <property type="entry name" value="Glycoside hydrolase/deacetylase"/>
    <property type="match status" value="1"/>
</dbReference>
<proteinExistence type="predicted"/>
<reference evidence="3 4" key="1">
    <citation type="submission" date="2021-01" db="EMBL/GenBank/DDBJ databases">
        <title>Genomic Encyclopedia of Type Strains, Phase IV (KMG-IV): sequencing the most valuable type-strain genomes for metagenomic binning, comparative biology and taxonomic classification.</title>
        <authorList>
            <person name="Goeker M."/>
        </authorList>
    </citation>
    <scope>NUCLEOTIDE SEQUENCE [LARGE SCALE GENOMIC DNA]</scope>
    <source>
        <strain evidence="3 4">DSM 25879</strain>
    </source>
</reference>